<accession>A0ABD3QN53</accession>
<name>A0ABD3QN53_9STRA</name>
<keyword evidence="3" id="KW-1185">Reference proteome</keyword>
<reference evidence="2 3" key="1">
    <citation type="journal article" date="2020" name="G3 (Bethesda)">
        <title>Improved Reference Genome for Cyclotella cryptica CCMP332, a Model for Cell Wall Morphogenesis, Salinity Adaptation, and Lipid Production in Diatoms (Bacillariophyta).</title>
        <authorList>
            <person name="Roberts W.R."/>
            <person name="Downey K.M."/>
            <person name="Ruck E.C."/>
            <person name="Traller J.C."/>
            <person name="Alverson A.J."/>
        </authorList>
    </citation>
    <scope>NUCLEOTIDE SEQUENCE [LARGE SCALE GENOMIC DNA]</scope>
    <source>
        <strain evidence="2 3">CCMP332</strain>
    </source>
</reference>
<organism evidence="2 3">
    <name type="scientific">Cyclotella cryptica</name>
    <dbReference type="NCBI Taxonomy" id="29204"/>
    <lineage>
        <taxon>Eukaryota</taxon>
        <taxon>Sar</taxon>
        <taxon>Stramenopiles</taxon>
        <taxon>Ochrophyta</taxon>
        <taxon>Bacillariophyta</taxon>
        <taxon>Coscinodiscophyceae</taxon>
        <taxon>Thalassiosirophycidae</taxon>
        <taxon>Stephanodiscales</taxon>
        <taxon>Stephanodiscaceae</taxon>
        <taxon>Cyclotella</taxon>
    </lineage>
</organism>
<sequence length="231" mass="26145">MMPPSLSSRLWAGHCRARALAMAAACCAILTTLAMDEQCNTAQETPIDELGALTEYQRIYHETEQTKKEDLSLFNISSSSIHGRGVMLTRPVKKDTPIGIVFYEVEGDMQDYLYPSLGGYWHARGYITDGGTLANERMPVRAAFQRCDEMEKCQGITFQDPDEQFADPQAELPHTVVDVEFKDKVDFRADTENSWQSFLKHRENLSDLFFPLGCSGGFLPNPPHHHWIRVL</sequence>
<evidence type="ECO:0000313" key="3">
    <source>
        <dbReference type="Proteomes" id="UP001516023"/>
    </source>
</evidence>
<dbReference type="EMBL" id="JABMIG020000026">
    <property type="protein sequence ID" value="KAL3801517.1"/>
    <property type="molecule type" value="Genomic_DNA"/>
</dbReference>
<evidence type="ECO:0000313" key="2">
    <source>
        <dbReference type="EMBL" id="KAL3801517.1"/>
    </source>
</evidence>
<gene>
    <name evidence="2" type="ORF">HJC23_000955</name>
</gene>
<feature type="signal peptide" evidence="1">
    <location>
        <begin position="1"/>
        <end position="34"/>
    </location>
</feature>
<feature type="chain" id="PRO_5044820115" evidence="1">
    <location>
        <begin position="35"/>
        <end position="231"/>
    </location>
</feature>
<keyword evidence="1" id="KW-0732">Signal</keyword>
<comment type="caution">
    <text evidence="2">The sequence shown here is derived from an EMBL/GenBank/DDBJ whole genome shotgun (WGS) entry which is preliminary data.</text>
</comment>
<protein>
    <submittedName>
        <fullName evidence="2">Uncharacterized protein</fullName>
    </submittedName>
</protein>
<dbReference type="Proteomes" id="UP001516023">
    <property type="component" value="Unassembled WGS sequence"/>
</dbReference>
<proteinExistence type="predicted"/>
<dbReference type="AlphaFoldDB" id="A0ABD3QN53"/>
<evidence type="ECO:0000256" key="1">
    <source>
        <dbReference type="SAM" id="SignalP"/>
    </source>
</evidence>